<dbReference type="OrthoDB" id="9812921at2"/>
<protein>
    <submittedName>
        <fullName evidence="7">S9 family peptidase</fullName>
    </submittedName>
</protein>
<name>A0A328BFN5_9BACT</name>
<evidence type="ECO:0000259" key="5">
    <source>
        <dbReference type="Pfam" id="PF00326"/>
    </source>
</evidence>
<keyword evidence="2" id="KW-0378">Hydrolase</keyword>
<evidence type="ECO:0000256" key="1">
    <source>
        <dbReference type="ARBA" id="ARBA00022670"/>
    </source>
</evidence>
<dbReference type="Gene3D" id="3.40.50.1820">
    <property type="entry name" value="alpha/beta hydrolase"/>
    <property type="match status" value="1"/>
</dbReference>
<dbReference type="PROSITE" id="PS00708">
    <property type="entry name" value="PRO_ENDOPEP_SER"/>
    <property type="match status" value="1"/>
</dbReference>
<keyword evidence="8" id="KW-1185">Reference proteome</keyword>
<evidence type="ECO:0000313" key="7">
    <source>
        <dbReference type="EMBL" id="RAK64634.1"/>
    </source>
</evidence>
<dbReference type="AlphaFoldDB" id="A0A328BFN5"/>
<dbReference type="GO" id="GO:0006508">
    <property type="term" value="P:proteolysis"/>
    <property type="evidence" value="ECO:0007669"/>
    <property type="project" value="UniProtKB-KW"/>
</dbReference>
<dbReference type="InterPro" id="IPR002469">
    <property type="entry name" value="Peptidase_S9B_N"/>
</dbReference>
<dbReference type="InterPro" id="IPR002471">
    <property type="entry name" value="Pept_S9_AS"/>
</dbReference>
<dbReference type="Pfam" id="PF00326">
    <property type="entry name" value="Peptidase_S9"/>
    <property type="match status" value="1"/>
</dbReference>
<keyword evidence="3" id="KW-0325">Glycoprotein</keyword>
<sequence>MIHPFKTFQTFGLAAGLLFSAAPAAVLLPAAPAVAQQRQNITLEDLWVKGTFAARSVQGFNWMRDGRYYSALDKGEVVQHDVTTGQATQTLVSSQQLRPAGAEQPISVDGYEFNADEQKMLFSTATEPIYRRSTRANYFVYDRAAQKLLPLSSGGKQSYATFSPDGRRVAFMRQNNMYVVDLQTMQETPITTDGQINKLIHGGGDWVYEEEFEVSRAFKWSPDSKQLAYISFDESRVPEYNLQEWGPLYPKDYRYKYPKAGEPNSIVTVSVYDVEGKRTTKMDIGSETDQYIPRLMWTQTPGLLSIQRTNRLQNKLELLHGNTATGKTDVVWTDTDKAYVDVTDDLRYLKNGKQFVVTSERDGYRHIYLFDMKGKLVQQLTKGAWEVSEFVGVDEAKGQAYYLSAEASPLQRHLYRVDLKGKNKTRLGEAGNGTDVVNMSPDFRYYLNYHSAADEPQTVSLRNGQDGKLVKVLEDNAKLKQRMQEYGFVPQETFSFKTSEGVTLNGCTIKPATMEAGKKYPVLTFLYGGPGSQKVLDKWNSVDYYTWFQMLAQQGYVVAIVDNRGTGGRGAEFKKCTYAQMGKLETIDQGEAVKYLGAQPWADKGRIGIFGWSYGGYLAALAMTKNADLYKAGISVAPVTNWRYYDTIYSERYLKTPQDNAAGYDDNSPVQFANLLKGKYLLVHGTGDDNVHFQNSVAFTDALVKANKDFEQLYYPNRNHGIYGGNTRLHLFRQMTNFLLQNL</sequence>
<dbReference type="Gene3D" id="2.140.10.30">
    <property type="entry name" value="Dipeptidylpeptidase IV, N-terminal domain"/>
    <property type="match status" value="1"/>
</dbReference>
<evidence type="ECO:0000313" key="8">
    <source>
        <dbReference type="Proteomes" id="UP000248553"/>
    </source>
</evidence>
<dbReference type="SUPFAM" id="SSF53474">
    <property type="entry name" value="alpha/beta-Hydrolases"/>
    <property type="match status" value="1"/>
</dbReference>
<dbReference type="SUPFAM" id="SSF82171">
    <property type="entry name" value="DPP6 N-terminal domain-like"/>
    <property type="match status" value="1"/>
</dbReference>
<comment type="caution">
    <text evidence="7">The sequence shown here is derived from an EMBL/GenBank/DDBJ whole genome shotgun (WGS) entry which is preliminary data.</text>
</comment>
<feature type="signal peptide" evidence="4">
    <location>
        <begin position="1"/>
        <end position="24"/>
    </location>
</feature>
<gene>
    <name evidence="7" type="ORF">DLM85_18275</name>
</gene>
<feature type="chain" id="PRO_5016257950" evidence="4">
    <location>
        <begin position="25"/>
        <end position="743"/>
    </location>
</feature>
<feature type="domain" description="Peptidase S9 prolyl oligopeptidase catalytic" evidence="5">
    <location>
        <begin position="548"/>
        <end position="743"/>
    </location>
</feature>
<keyword evidence="4" id="KW-0732">Signal</keyword>
<dbReference type="PANTHER" id="PTHR11731">
    <property type="entry name" value="PROTEASE FAMILY S9B,C DIPEPTIDYL-PEPTIDASE IV-RELATED"/>
    <property type="match status" value="1"/>
</dbReference>
<accession>A0A328BFN5</accession>
<dbReference type="GO" id="GO:0008239">
    <property type="term" value="F:dipeptidyl-peptidase activity"/>
    <property type="evidence" value="ECO:0007669"/>
    <property type="project" value="TreeGrafter"/>
</dbReference>
<dbReference type="InterPro" id="IPR001375">
    <property type="entry name" value="Peptidase_S9_cat"/>
</dbReference>
<dbReference type="RefSeq" id="WP_111479608.1">
    <property type="nucleotide sequence ID" value="NZ_QHKM01000006.1"/>
</dbReference>
<evidence type="ECO:0000256" key="2">
    <source>
        <dbReference type="ARBA" id="ARBA00022801"/>
    </source>
</evidence>
<dbReference type="PANTHER" id="PTHR11731:SF193">
    <property type="entry name" value="DIPEPTIDYL PEPTIDASE 9"/>
    <property type="match status" value="1"/>
</dbReference>
<dbReference type="GO" id="GO:0004252">
    <property type="term" value="F:serine-type endopeptidase activity"/>
    <property type="evidence" value="ECO:0007669"/>
    <property type="project" value="InterPro"/>
</dbReference>
<dbReference type="InterPro" id="IPR050278">
    <property type="entry name" value="Serine_Prot_S9B/DPPIV"/>
</dbReference>
<keyword evidence="1" id="KW-0645">Protease</keyword>
<dbReference type="FunFam" id="3.40.50.1820:FF:000003">
    <property type="entry name" value="Dipeptidyl peptidase 4"/>
    <property type="match status" value="1"/>
</dbReference>
<organism evidence="7 8">
    <name type="scientific">Hymenobacter edaphi</name>
    <dbReference type="NCBI Taxonomy" id="2211146"/>
    <lineage>
        <taxon>Bacteria</taxon>
        <taxon>Pseudomonadati</taxon>
        <taxon>Bacteroidota</taxon>
        <taxon>Cytophagia</taxon>
        <taxon>Cytophagales</taxon>
        <taxon>Hymenobacteraceae</taxon>
        <taxon>Hymenobacter</taxon>
    </lineage>
</organism>
<dbReference type="InterPro" id="IPR029058">
    <property type="entry name" value="AB_hydrolase_fold"/>
</dbReference>
<dbReference type="EMBL" id="QHKM01000006">
    <property type="protein sequence ID" value="RAK64634.1"/>
    <property type="molecule type" value="Genomic_DNA"/>
</dbReference>
<feature type="domain" description="Dipeptidylpeptidase IV N-terminal" evidence="6">
    <location>
        <begin position="115"/>
        <end position="456"/>
    </location>
</feature>
<evidence type="ECO:0000256" key="3">
    <source>
        <dbReference type="ARBA" id="ARBA00023180"/>
    </source>
</evidence>
<evidence type="ECO:0000259" key="6">
    <source>
        <dbReference type="Pfam" id="PF00930"/>
    </source>
</evidence>
<dbReference type="Pfam" id="PF00930">
    <property type="entry name" value="DPPIV_N"/>
    <property type="match status" value="1"/>
</dbReference>
<proteinExistence type="predicted"/>
<dbReference type="Proteomes" id="UP000248553">
    <property type="component" value="Unassembled WGS sequence"/>
</dbReference>
<reference evidence="8" key="1">
    <citation type="submission" date="2018-05" db="EMBL/GenBank/DDBJ databases">
        <authorList>
            <person name="Nie L."/>
        </authorList>
    </citation>
    <scope>NUCLEOTIDE SEQUENCE [LARGE SCALE GENOMIC DNA]</scope>
    <source>
        <strain evidence="8">NL</strain>
    </source>
</reference>
<evidence type="ECO:0000256" key="4">
    <source>
        <dbReference type="SAM" id="SignalP"/>
    </source>
</evidence>